<dbReference type="AlphaFoldDB" id="A0A645AEM2"/>
<gene>
    <name evidence="1" type="ORF">SDC9_98154</name>
</gene>
<reference evidence="1" key="1">
    <citation type="submission" date="2019-08" db="EMBL/GenBank/DDBJ databases">
        <authorList>
            <person name="Kucharzyk K."/>
            <person name="Murdoch R.W."/>
            <person name="Higgins S."/>
            <person name="Loffler F."/>
        </authorList>
    </citation>
    <scope>NUCLEOTIDE SEQUENCE</scope>
</reference>
<evidence type="ECO:0000313" key="1">
    <source>
        <dbReference type="EMBL" id="MPM51406.1"/>
    </source>
</evidence>
<organism evidence="1">
    <name type="scientific">bioreactor metagenome</name>
    <dbReference type="NCBI Taxonomy" id="1076179"/>
    <lineage>
        <taxon>unclassified sequences</taxon>
        <taxon>metagenomes</taxon>
        <taxon>ecological metagenomes</taxon>
    </lineage>
</organism>
<proteinExistence type="predicted"/>
<comment type="caution">
    <text evidence="1">The sequence shown here is derived from an EMBL/GenBank/DDBJ whole genome shotgun (WGS) entry which is preliminary data.</text>
</comment>
<name>A0A645AEM2_9ZZZZ</name>
<protein>
    <submittedName>
        <fullName evidence="1">Uncharacterized protein</fullName>
    </submittedName>
</protein>
<dbReference type="EMBL" id="VSSQ01013400">
    <property type="protein sequence ID" value="MPM51406.1"/>
    <property type="molecule type" value="Genomic_DNA"/>
</dbReference>
<sequence>MPASLVEQGASFEEGFKQGGQGALIGASIGVMNRTVAGVKYVRENNLNPWTGESNVKENYSVYQGTDADRNIKYVGITERDPQVRFYEHHSFGTERVGLDYEPIKSGLTKTQPRIME</sequence>
<accession>A0A645AEM2</accession>